<accession>A0AAD1RIS0</accession>
<keyword evidence="5" id="KW-0552">Olfaction</keyword>
<dbReference type="AlphaFoldDB" id="A0AAD1RIS0"/>
<dbReference type="InterPro" id="IPR000725">
    <property type="entry name" value="Olfact_rcpt"/>
</dbReference>
<evidence type="ECO:0000256" key="2">
    <source>
        <dbReference type="ARBA" id="ARBA00022475"/>
    </source>
</evidence>
<dbReference type="PRINTS" id="PR00237">
    <property type="entry name" value="GPCRRHODOPSN"/>
</dbReference>
<keyword evidence="16" id="KW-1185">Reference proteome</keyword>
<dbReference type="Proteomes" id="UP001295444">
    <property type="component" value="Chromosome 03"/>
</dbReference>
<evidence type="ECO:0000256" key="8">
    <source>
        <dbReference type="ARBA" id="ARBA00023136"/>
    </source>
</evidence>
<evidence type="ECO:0000256" key="11">
    <source>
        <dbReference type="ARBA" id="ARBA00023180"/>
    </source>
</evidence>
<evidence type="ECO:0000313" key="16">
    <source>
        <dbReference type="Proteomes" id="UP001295444"/>
    </source>
</evidence>
<evidence type="ECO:0000313" key="15">
    <source>
        <dbReference type="EMBL" id="CAH2272547.1"/>
    </source>
</evidence>
<evidence type="ECO:0000256" key="7">
    <source>
        <dbReference type="ARBA" id="ARBA00023040"/>
    </source>
</evidence>
<dbReference type="Gene3D" id="1.20.1070.10">
    <property type="entry name" value="Rhodopsin 7-helix transmembrane proteins"/>
    <property type="match status" value="1"/>
</dbReference>
<evidence type="ECO:0000256" key="10">
    <source>
        <dbReference type="ARBA" id="ARBA00023170"/>
    </source>
</evidence>
<evidence type="ECO:0000256" key="3">
    <source>
        <dbReference type="ARBA" id="ARBA00022606"/>
    </source>
</evidence>
<feature type="non-terminal residue" evidence="15">
    <location>
        <position position="211"/>
    </location>
</feature>
<sequence>SERYTDTQTNRWLALQHCNSYGQPREHGQTTDFAIPEFILVGFQGFYNIKIILFILILIIYIVIIIGNLLILVLVTISDNLKLPMFFFLKHLALADVMVPTSIVPLMLDVLLKEKRRVSVTGCITQLHFSGVSGFSQCFLLAAMSYDRYIAILKPLRYSLIMNPNICLALIAGSWIIVFILISSGIIMIWHLQFCGQNYINHFYCDLFPVI</sequence>
<protein>
    <submittedName>
        <fullName evidence="15">Olfactory receptor 10A7-like</fullName>
    </submittedName>
</protein>
<dbReference type="PRINTS" id="PR00245">
    <property type="entry name" value="OLFACTORYR"/>
</dbReference>
<dbReference type="GO" id="GO:0004930">
    <property type="term" value="F:G protein-coupled receptor activity"/>
    <property type="evidence" value="ECO:0007669"/>
    <property type="project" value="UniProtKB-KW"/>
</dbReference>
<comment type="subcellular location">
    <subcellularLocation>
        <location evidence="1">Cell membrane</location>
        <topology evidence="1">Multi-pass membrane protein</topology>
    </subcellularLocation>
</comment>
<keyword evidence="2" id="KW-1003">Cell membrane</keyword>
<evidence type="ECO:0000256" key="1">
    <source>
        <dbReference type="ARBA" id="ARBA00004651"/>
    </source>
</evidence>
<keyword evidence="8 13" id="KW-0472">Membrane</keyword>
<dbReference type="GO" id="GO:0004984">
    <property type="term" value="F:olfactory receptor activity"/>
    <property type="evidence" value="ECO:0007669"/>
    <property type="project" value="InterPro"/>
</dbReference>
<dbReference type="InterPro" id="IPR000276">
    <property type="entry name" value="GPCR_Rhodpsn"/>
</dbReference>
<dbReference type="InterPro" id="IPR050939">
    <property type="entry name" value="Olfactory_GPCR1"/>
</dbReference>
<dbReference type="PANTHER" id="PTHR24242">
    <property type="entry name" value="G-PROTEIN COUPLED RECEPTOR"/>
    <property type="match status" value="1"/>
</dbReference>
<keyword evidence="10 15" id="KW-0675">Receptor</keyword>
<feature type="transmembrane region" description="Helical" evidence="13">
    <location>
        <begin position="51"/>
        <end position="75"/>
    </location>
</feature>
<dbReference type="SUPFAM" id="SSF81321">
    <property type="entry name" value="Family A G protein-coupled receptor-like"/>
    <property type="match status" value="1"/>
</dbReference>
<dbReference type="PROSITE" id="PS50262">
    <property type="entry name" value="G_PROTEIN_RECEP_F1_2"/>
    <property type="match status" value="1"/>
</dbReference>
<keyword evidence="4 13" id="KW-0812">Transmembrane</keyword>
<keyword evidence="9" id="KW-1015">Disulfide bond</keyword>
<dbReference type="GO" id="GO:0005886">
    <property type="term" value="C:plasma membrane"/>
    <property type="evidence" value="ECO:0007669"/>
    <property type="project" value="UniProtKB-SubCell"/>
</dbReference>
<dbReference type="EMBL" id="OW240914">
    <property type="protein sequence ID" value="CAH2272547.1"/>
    <property type="molecule type" value="Genomic_DNA"/>
</dbReference>
<reference evidence="15" key="1">
    <citation type="submission" date="2022-03" db="EMBL/GenBank/DDBJ databases">
        <authorList>
            <person name="Alioto T."/>
            <person name="Alioto T."/>
            <person name="Gomez Garrido J."/>
        </authorList>
    </citation>
    <scope>NUCLEOTIDE SEQUENCE</scope>
</reference>
<evidence type="ECO:0000259" key="14">
    <source>
        <dbReference type="PROSITE" id="PS50262"/>
    </source>
</evidence>
<keyword evidence="11" id="KW-0325">Glycoprotein</keyword>
<keyword evidence="12" id="KW-0807">Transducer</keyword>
<dbReference type="InterPro" id="IPR017452">
    <property type="entry name" value="GPCR_Rhodpsn_7TM"/>
</dbReference>
<keyword evidence="7" id="KW-0297">G-protein coupled receptor</keyword>
<name>A0AAD1RIS0_PELCU</name>
<evidence type="ECO:0000256" key="12">
    <source>
        <dbReference type="ARBA" id="ARBA00023224"/>
    </source>
</evidence>
<proteinExistence type="predicted"/>
<keyword evidence="3" id="KW-0716">Sensory transduction</keyword>
<dbReference type="PANTHER" id="PTHR24242:SF412">
    <property type="entry name" value="OLFACTORY RECEPTOR 10A7-LIKE"/>
    <property type="match status" value="1"/>
</dbReference>
<evidence type="ECO:0000256" key="6">
    <source>
        <dbReference type="ARBA" id="ARBA00022989"/>
    </source>
</evidence>
<organism evidence="15 16">
    <name type="scientific">Pelobates cultripes</name>
    <name type="common">Western spadefoot toad</name>
    <dbReference type="NCBI Taxonomy" id="61616"/>
    <lineage>
        <taxon>Eukaryota</taxon>
        <taxon>Metazoa</taxon>
        <taxon>Chordata</taxon>
        <taxon>Craniata</taxon>
        <taxon>Vertebrata</taxon>
        <taxon>Euteleostomi</taxon>
        <taxon>Amphibia</taxon>
        <taxon>Batrachia</taxon>
        <taxon>Anura</taxon>
        <taxon>Pelobatoidea</taxon>
        <taxon>Pelobatidae</taxon>
        <taxon>Pelobates</taxon>
    </lineage>
</organism>
<feature type="non-terminal residue" evidence="15">
    <location>
        <position position="1"/>
    </location>
</feature>
<dbReference type="Pfam" id="PF00001">
    <property type="entry name" value="7tm_1"/>
    <property type="match status" value="1"/>
</dbReference>
<feature type="transmembrane region" description="Helical" evidence="13">
    <location>
        <begin position="167"/>
        <end position="192"/>
    </location>
</feature>
<evidence type="ECO:0000256" key="4">
    <source>
        <dbReference type="ARBA" id="ARBA00022692"/>
    </source>
</evidence>
<evidence type="ECO:0000256" key="5">
    <source>
        <dbReference type="ARBA" id="ARBA00022725"/>
    </source>
</evidence>
<feature type="transmembrane region" description="Helical" evidence="13">
    <location>
        <begin position="87"/>
        <end position="107"/>
    </location>
</feature>
<feature type="domain" description="G-protein coupled receptors family 1 profile" evidence="14">
    <location>
        <begin position="67"/>
        <end position="211"/>
    </location>
</feature>
<evidence type="ECO:0000256" key="13">
    <source>
        <dbReference type="SAM" id="Phobius"/>
    </source>
</evidence>
<gene>
    <name evidence="15" type="ORF">PECUL_23A021925</name>
</gene>
<evidence type="ECO:0000256" key="9">
    <source>
        <dbReference type="ARBA" id="ARBA00023157"/>
    </source>
</evidence>
<keyword evidence="6 13" id="KW-1133">Transmembrane helix</keyword>